<organism evidence="2 3">
    <name type="scientific">Solanum commersonii</name>
    <name type="common">Commerson's wild potato</name>
    <name type="synonym">Commerson's nightshade</name>
    <dbReference type="NCBI Taxonomy" id="4109"/>
    <lineage>
        <taxon>Eukaryota</taxon>
        <taxon>Viridiplantae</taxon>
        <taxon>Streptophyta</taxon>
        <taxon>Embryophyta</taxon>
        <taxon>Tracheophyta</taxon>
        <taxon>Spermatophyta</taxon>
        <taxon>Magnoliopsida</taxon>
        <taxon>eudicotyledons</taxon>
        <taxon>Gunneridae</taxon>
        <taxon>Pentapetalae</taxon>
        <taxon>asterids</taxon>
        <taxon>lamiids</taxon>
        <taxon>Solanales</taxon>
        <taxon>Solanaceae</taxon>
        <taxon>Solanoideae</taxon>
        <taxon>Solaneae</taxon>
        <taxon>Solanum</taxon>
    </lineage>
</organism>
<comment type="caution">
    <text evidence="2">The sequence shown here is derived from an EMBL/GenBank/DDBJ whole genome shotgun (WGS) entry which is preliminary data.</text>
</comment>
<feature type="non-terminal residue" evidence="2">
    <location>
        <position position="1"/>
    </location>
</feature>
<dbReference type="Proteomes" id="UP000824120">
    <property type="component" value="Chromosome 5"/>
</dbReference>
<sequence>MQSLFSWYFFATLYIIVETEFVRGTNFDSFSYILLHYLKAEFCKSGQSLFFPSKMANEYMSITLNAVSHRVNKIESKIELKKQIRGLEIK</sequence>
<keyword evidence="1" id="KW-0732">Signal</keyword>
<gene>
    <name evidence="2" type="ORF">H5410_028323</name>
</gene>
<proteinExistence type="predicted"/>
<reference evidence="2 3" key="1">
    <citation type="submission" date="2020-09" db="EMBL/GenBank/DDBJ databases">
        <title>De no assembly of potato wild relative species, Solanum commersonii.</title>
        <authorList>
            <person name="Cho K."/>
        </authorList>
    </citation>
    <scope>NUCLEOTIDE SEQUENCE [LARGE SCALE GENOMIC DNA]</scope>
    <source>
        <strain evidence="2">LZ3.2</strain>
        <tissue evidence="2">Leaf</tissue>
    </source>
</reference>
<dbReference type="AlphaFoldDB" id="A0A9J5Z4L6"/>
<accession>A0A9J5Z4L6</accession>
<name>A0A9J5Z4L6_SOLCO</name>
<evidence type="ECO:0000313" key="3">
    <source>
        <dbReference type="Proteomes" id="UP000824120"/>
    </source>
</evidence>
<feature type="chain" id="PRO_5039912524" evidence="1">
    <location>
        <begin position="20"/>
        <end position="90"/>
    </location>
</feature>
<feature type="signal peptide" evidence="1">
    <location>
        <begin position="1"/>
        <end position="19"/>
    </location>
</feature>
<evidence type="ECO:0000256" key="1">
    <source>
        <dbReference type="SAM" id="SignalP"/>
    </source>
</evidence>
<protein>
    <submittedName>
        <fullName evidence="2">Uncharacterized protein</fullName>
    </submittedName>
</protein>
<keyword evidence="3" id="KW-1185">Reference proteome</keyword>
<evidence type="ECO:0000313" key="2">
    <source>
        <dbReference type="EMBL" id="KAG5606831.1"/>
    </source>
</evidence>
<dbReference type="EMBL" id="JACXVP010000005">
    <property type="protein sequence ID" value="KAG5606831.1"/>
    <property type="molecule type" value="Genomic_DNA"/>
</dbReference>